<dbReference type="Gene3D" id="3.40.50.1470">
    <property type="entry name" value="Peptidyl-tRNA hydrolase"/>
    <property type="match status" value="1"/>
</dbReference>
<keyword evidence="2 7" id="KW-0820">tRNA-binding</keyword>
<dbReference type="PANTHER" id="PTHR17224">
    <property type="entry name" value="PEPTIDYL-TRNA HYDROLASE"/>
    <property type="match status" value="1"/>
</dbReference>
<evidence type="ECO:0000256" key="5">
    <source>
        <dbReference type="ARBA" id="ARBA00038063"/>
    </source>
</evidence>
<dbReference type="FunFam" id="3.40.50.1470:FF:000001">
    <property type="entry name" value="Peptidyl-tRNA hydrolase"/>
    <property type="match status" value="1"/>
</dbReference>
<dbReference type="GO" id="GO:0004045">
    <property type="term" value="F:peptidyl-tRNA hydrolase activity"/>
    <property type="evidence" value="ECO:0007669"/>
    <property type="project" value="UniProtKB-UniRule"/>
</dbReference>
<dbReference type="GO" id="GO:0000049">
    <property type="term" value="F:tRNA binding"/>
    <property type="evidence" value="ECO:0007669"/>
    <property type="project" value="UniProtKB-UniRule"/>
</dbReference>
<dbReference type="Pfam" id="PF01195">
    <property type="entry name" value="Pept_tRNA_hydro"/>
    <property type="match status" value="1"/>
</dbReference>
<dbReference type="GO" id="GO:0072344">
    <property type="term" value="P:rescue of stalled ribosome"/>
    <property type="evidence" value="ECO:0007669"/>
    <property type="project" value="UniProtKB-UniRule"/>
</dbReference>
<dbReference type="RefSeq" id="WP_020878520.1">
    <property type="nucleotide sequence ID" value="NZ_ATHJ01000119.1"/>
</dbReference>
<dbReference type="OrthoDB" id="9800507at2"/>
<keyword evidence="4 7" id="KW-0694">RNA-binding</keyword>
<dbReference type="NCBIfam" id="TIGR00447">
    <property type="entry name" value="pth"/>
    <property type="match status" value="1"/>
</dbReference>
<feature type="binding site" evidence="7">
    <location>
        <position position="70"/>
    </location>
    <ligand>
        <name>tRNA</name>
        <dbReference type="ChEBI" id="CHEBI:17843"/>
    </ligand>
</feature>
<feature type="site" description="Stabilizes the basic form of H active site to accept a proton" evidence="7">
    <location>
        <position position="95"/>
    </location>
</feature>
<dbReference type="InterPro" id="IPR036416">
    <property type="entry name" value="Pept_tRNA_hydro_sf"/>
</dbReference>
<dbReference type="CDD" id="cd00462">
    <property type="entry name" value="PTH"/>
    <property type="match status" value="1"/>
</dbReference>
<feature type="binding site" evidence="7">
    <location>
        <position position="18"/>
    </location>
    <ligand>
        <name>tRNA</name>
        <dbReference type="ChEBI" id="CHEBI:17843"/>
    </ligand>
</feature>
<dbReference type="STRING" id="897.B2D07_13775"/>
<gene>
    <name evidence="7" type="primary">pth</name>
    <name evidence="10" type="ORF">dsmv_3387</name>
</gene>
<keyword evidence="11" id="KW-1185">Reference proteome</keyword>
<comment type="caution">
    <text evidence="7">Lacks conserved residue(s) required for the propagation of feature annotation.</text>
</comment>
<comment type="subcellular location">
    <subcellularLocation>
        <location evidence="7">Cytoplasm</location>
    </subcellularLocation>
</comment>
<keyword evidence="3 7" id="KW-0378">Hydrolase</keyword>
<dbReference type="GO" id="GO:0006515">
    <property type="term" value="P:protein quality control for misfolded or incompletely synthesized proteins"/>
    <property type="evidence" value="ECO:0007669"/>
    <property type="project" value="UniProtKB-UniRule"/>
</dbReference>
<reference evidence="10 11" key="1">
    <citation type="journal article" date="2013" name="Genome Announc.">
        <title>Draft genome sequences for three mercury-methylating, sulfate-reducing bacteria.</title>
        <authorList>
            <person name="Brown S.D."/>
            <person name="Hurt R.A.Jr."/>
            <person name="Gilmour C.C."/>
            <person name="Elias D.A."/>
        </authorList>
    </citation>
    <scope>NUCLEOTIDE SEQUENCE [LARGE SCALE GENOMIC DNA]</scope>
    <source>
        <strain evidence="10 11">DSM 2059</strain>
    </source>
</reference>
<dbReference type="GO" id="GO:0005737">
    <property type="term" value="C:cytoplasm"/>
    <property type="evidence" value="ECO:0007669"/>
    <property type="project" value="UniProtKB-SubCell"/>
</dbReference>
<dbReference type="SUPFAM" id="SSF53178">
    <property type="entry name" value="Peptidyl-tRNA hydrolase-like"/>
    <property type="match status" value="1"/>
</dbReference>
<feature type="active site" description="Proton acceptor" evidence="7">
    <location>
        <position position="23"/>
    </location>
</feature>
<evidence type="ECO:0000256" key="2">
    <source>
        <dbReference type="ARBA" id="ARBA00022555"/>
    </source>
</evidence>
<evidence type="ECO:0000256" key="3">
    <source>
        <dbReference type="ARBA" id="ARBA00022801"/>
    </source>
</evidence>
<comment type="caution">
    <text evidence="10">The sequence shown here is derived from an EMBL/GenBank/DDBJ whole genome shotgun (WGS) entry which is preliminary data.</text>
</comment>
<feature type="site" description="Discriminates between blocked and unblocked aminoacyl-tRNA" evidence="7">
    <location>
        <position position="13"/>
    </location>
</feature>
<evidence type="ECO:0000256" key="7">
    <source>
        <dbReference type="HAMAP-Rule" id="MF_00083"/>
    </source>
</evidence>
<dbReference type="InterPro" id="IPR018171">
    <property type="entry name" value="Pept_tRNA_hydro_CS"/>
</dbReference>
<evidence type="ECO:0000313" key="11">
    <source>
        <dbReference type="Proteomes" id="UP000014977"/>
    </source>
</evidence>
<dbReference type="PROSITE" id="PS01195">
    <property type="entry name" value="PEPT_TRNA_HYDROL_1"/>
    <property type="match status" value="1"/>
</dbReference>
<dbReference type="EMBL" id="ATHJ01000119">
    <property type="protein sequence ID" value="EPR34175.1"/>
    <property type="molecule type" value="Genomic_DNA"/>
</dbReference>
<dbReference type="eggNOG" id="COG0193">
    <property type="taxonomic scope" value="Bacteria"/>
</dbReference>
<evidence type="ECO:0000256" key="9">
    <source>
        <dbReference type="RuleBase" id="RU004320"/>
    </source>
</evidence>
<evidence type="ECO:0000256" key="8">
    <source>
        <dbReference type="RuleBase" id="RU000673"/>
    </source>
</evidence>
<name>S7TC98_DESML</name>
<dbReference type="PATRIC" id="fig|1121405.3.peg.3924"/>
<keyword evidence="7" id="KW-0963">Cytoplasm</keyword>
<dbReference type="EC" id="3.1.1.29" evidence="1 7"/>
<comment type="similarity">
    <text evidence="5 7 9">Belongs to the PTH family.</text>
</comment>
<evidence type="ECO:0000256" key="1">
    <source>
        <dbReference type="ARBA" id="ARBA00013260"/>
    </source>
</evidence>
<feature type="binding site" evidence="7">
    <location>
        <position position="68"/>
    </location>
    <ligand>
        <name>tRNA</name>
        <dbReference type="ChEBI" id="CHEBI:17843"/>
    </ligand>
</feature>
<sequence length="196" mass="21501">MTDPLHLIVGLGNPGKAYEHTRHNVGFMVIDLIADTFSISVDEMRSDVLIGRGNIDNCKAVLAKPLAFMNRSGTPVLLLLEEFGLNVEDMIVIHDDIDLTFGRIKIKEKGGHGGHRGIASLMNALGSGAFNRLRMGIGRPEPGVDVVDHVLEGFTPEELEQLPRFIEKGREAAVTVLCKGTKEGMNRFNRNTQNLT</sequence>
<comment type="catalytic activity">
    <reaction evidence="7 8">
        <text>an N-acyl-L-alpha-aminoacyl-tRNA + H2O = an N-acyl-L-amino acid + a tRNA + H(+)</text>
        <dbReference type="Rhea" id="RHEA:54448"/>
        <dbReference type="Rhea" id="RHEA-COMP:10123"/>
        <dbReference type="Rhea" id="RHEA-COMP:13883"/>
        <dbReference type="ChEBI" id="CHEBI:15377"/>
        <dbReference type="ChEBI" id="CHEBI:15378"/>
        <dbReference type="ChEBI" id="CHEBI:59874"/>
        <dbReference type="ChEBI" id="CHEBI:78442"/>
        <dbReference type="ChEBI" id="CHEBI:138191"/>
        <dbReference type="EC" id="3.1.1.29"/>
    </reaction>
</comment>
<comment type="function">
    <text evidence="7">Hydrolyzes ribosome-free peptidyl-tRNAs (with 1 or more amino acids incorporated), which drop off the ribosome during protein synthesis, or as a result of ribosome stalling.</text>
</comment>
<accession>S7TC98</accession>
<dbReference type="Proteomes" id="UP000014977">
    <property type="component" value="Unassembled WGS sequence"/>
</dbReference>
<evidence type="ECO:0000256" key="4">
    <source>
        <dbReference type="ARBA" id="ARBA00022884"/>
    </source>
</evidence>
<evidence type="ECO:0000313" key="10">
    <source>
        <dbReference type="EMBL" id="EPR34175.1"/>
    </source>
</evidence>
<dbReference type="InterPro" id="IPR001328">
    <property type="entry name" value="Pept_tRNA_hydro"/>
</dbReference>
<dbReference type="AlphaFoldDB" id="S7TC98"/>
<evidence type="ECO:0000256" key="6">
    <source>
        <dbReference type="ARBA" id="ARBA00050038"/>
    </source>
</evidence>
<dbReference type="HAMAP" id="MF_00083">
    <property type="entry name" value="Pept_tRNA_hydro_bact"/>
    <property type="match status" value="1"/>
</dbReference>
<dbReference type="PANTHER" id="PTHR17224:SF1">
    <property type="entry name" value="PEPTIDYL-TRNA HYDROLASE"/>
    <property type="match status" value="1"/>
</dbReference>
<comment type="subunit">
    <text evidence="7">Monomer.</text>
</comment>
<comment type="function">
    <text evidence="7">Catalyzes the release of premature peptidyl moieties from peptidyl-tRNA molecules trapped in stalled 50S ribosomal subunits, and thus maintains levels of free tRNAs and 50S ribosomes.</text>
</comment>
<proteinExistence type="inferred from homology"/>
<protein>
    <recommendedName>
        <fullName evidence="6 7">Peptidyl-tRNA hydrolase</fullName>
        <shortName evidence="7">Pth</shortName>
        <ecNumber evidence="1 7">3.1.1.29</ecNumber>
    </recommendedName>
</protein>
<organism evidence="10 11">
    <name type="scientific">Desulfococcus multivorans DSM 2059</name>
    <dbReference type="NCBI Taxonomy" id="1121405"/>
    <lineage>
        <taxon>Bacteria</taxon>
        <taxon>Pseudomonadati</taxon>
        <taxon>Thermodesulfobacteriota</taxon>
        <taxon>Desulfobacteria</taxon>
        <taxon>Desulfobacterales</taxon>
        <taxon>Desulfococcaceae</taxon>
        <taxon>Desulfococcus</taxon>
    </lineage>
</organism>